<dbReference type="RefSeq" id="WP_043874925.1">
    <property type="nucleotide sequence ID" value="NZ_CCVW01000003.1"/>
</dbReference>
<sequence>MQKKTDSSIDLQYQNAVHSLVHSFRKNKIANVVSSAGNFELVNRTTLEWHKNAVYKLRCELGELADLMDSTNEDSNDYKELLKRKTALRAEIQALKPQDRSTPGFVFASGGCKRIYSTTAGDVIALPNLDNFIDAYSARTNFNFVYDNWQRVVADEMQMTTALAGLGLETQTLREVTLSHEGHQLSALVMPSFQKLAIEGIQARDKKNEDCFGSSMLFARLDNVTDEKHLKGLIKKPCDDIIQLLTHGIILPSDSFNLVIKDSADTPEHDRAAPQLYSDLNQRVSLFFYDFSDKESSLRPRVEWKFANDSFADETKLRGYANEYLESAIQAIAAALTPVEIDAICKDLGVTPSKLTVDRLIKTQFSPLKEELVEHIVSQTRAQLSSRFAHETIDLEVPVISTEKLARKTETLSKIGLFKEPTLTPISEEKIDSKVDGAKIIVS</sequence>
<organism evidence="1 2">
    <name type="scientific">Legionella massiliensis</name>
    <dbReference type="NCBI Taxonomy" id="1034943"/>
    <lineage>
        <taxon>Bacteria</taxon>
        <taxon>Pseudomonadati</taxon>
        <taxon>Pseudomonadota</taxon>
        <taxon>Gammaproteobacteria</taxon>
        <taxon>Legionellales</taxon>
        <taxon>Legionellaceae</taxon>
        <taxon>Legionella</taxon>
    </lineage>
</organism>
<dbReference type="EMBL" id="CCSB01000003">
    <property type="protein sequence ID" value="CDZ78430.1"/>
    <property type="molecule type" value="Genomic_DNA"/>
</dbReference>
<evidence type="ECO:0000313" key="2">
    <source>
        <dbReference type="Proteomes" id="UP000044071"/>
    </source>
</evidence>
<protein>
    <submittedName>
        <fullName evidence="1">Uncharacterized protein</fullName>
    </submittedName>
</protein>
<name>A0A078KVJ6_9GAMM</name>
<dbReference type="Proteomes" id="UP000044071">
    <property type="component" value="Unassembled WGS sequence"/>
</dbReference>
<evidence type="ECO:0000313" key="1">
    <source>
        <dbReference type="EMBL" id="CDZ78430.1"/>
    </source>
</evidence>
<reference evidence="1 2" key="1">
    <citation type="submission" date="2014-06" db="EMBL/GenBank/DDBJ databases">
        <authorList>
            <person name="Urmite Genomes Urmite Genomes"/>
        </authorList>
    </citation>
    <scope>NUCLEOTIDE SEQUENCE [LARGE SCALE GENOMIC DNA]</scope>
</reference>
<keyword evidence="2" id="KW-1185">Reference proteome</keyword>
<accession>A0A078KVJ6</accession>
<proteinExistence type="predicted"/>
<gene>
    <name evidence="1" type="ORF">BN59_02740</name>
</gene>
<dbReference type="AlphaFoldDB" id="A0A078KVJ6"/>